<organism evidence="1 2">
    <name type="scientific">Polistes dominula</name>
    <name type="common">European paper wasp</name>
    <name type="synonym">Vespa dominula</name>
    <dbReference type="NCBI Taxonomy" id="743375"/>
    <lineage>
        <taxon>Eukaryota</taxon>
        <taxon>Metazoa</taxon>
        <taxon>Ecdysozoa</taxon>
        <taxon>Arthropoda</taxon>
        <taxon>Hexapoda</taxon>
        <taxon>Insecta</taxon>
        <taxon>Pterygota</taxon>
        <taxon>Neoptera</taxon>
        <taxon>Endopterygota</taxon>
        <taxon>Hymenoptera</taxon>
        <taxon>Apocrita</taxon>
        <taxon>Aculeata</taxon>
        <taxon>Vespoidea</taxon>
        <taxon>Vespidae</taxon>
        <taxon>Polistinae</taxon>
        <taxon>Polistini</taxon>
        <taxon>Polistes</taxon>
    </lineage>
</organism>
<proteinExistence type="predicted"/>
<accession>A0ABM1JB25</accession>
<evidence type="ECO:0000313" key="2">
    <source>
        <dbReference type="RefSeq" id="XP_015189663.1"/>
    </source>
</evidence>
<gene>
    <name evidence="2" type="primary">LOC107073490</name>
</gene>
<name>A0ABM1JB25_POLDO</name>
<reference evidence="2" key="1">
    <citation type="submission" date="2025-08" db="UniProtKB">
        <authorList>
            <consortium name="RefSeq"/>
        </authorList>
    </citation>
    <scope>IDENTIFICATION</scope>
    <source>
        <tissue evidence="2">Whole body</tissue>
    </source>
</reference>
<evidence type="ECO:0000313" key="1">
    <source>
        <dbReference type="Proteomes" id="UP000694924"/>
    </source>
</evidence>
<protein>
    <submittedName>
        <fullName evidence="2">PBAN-type neuropeptides-like</fullName>
    </submittedName>
</protein>
<dbReference type="GeneID" id="107073490"/>
<sequence>MIEFEVGQFSWTTRTFSYSLLLFYFFLTFSTTAEYDSRDVGSISNDRTQDNDFHSCTEGKCIKRTTQEISSGMWFGPRLGKRQKLESPTEMDTELDAVANALDNSRWDILALPGDKKRITGIKINQEEGDYDDDRIISKLIILEDPRKDDPFSKKSFYLSTNRGNDRVLPWTISSRFPHRTRRFSTMS</sequence>
<dbReference type="RefSeq" id="XP_015189663.1">
    <property type="nucleotide sequence ID" value="XM_015334177.1"/>
</dbReference>
<keyword evidence="1" id="KW-1185">Reference proteome</keyword>
<dbReference type="Proteomes" id="UP000694924">
    <property type="component" value="Unplaced"/>
</dbReference>